<gene>
    <name evidence="1" type="ordered locus">XCV4278</name>
</gene>
<evidence type="ECO:0000313" key="1">
    <source>
        <dbReference type="EMBL" id="CAJ26009.1"/>
    </source>
</evidence>
<sequence>MILERPAYPRAGPHSMPRAGSTEWWAARRATRAAMAQGLMCLWCCRACWWRWPGLRISLHARRRTSTVRMRSLALVAALLWGPLSVLGDLNAPVRSHRHPAFPTRATPMPQARFHGALIAQMPIATPRVSDKPKRGGVIASTTADRATSQLSISPLTMS</sequence>
<dbReference type="Proteomes" id="UP000007069">
    <property type="component" value="Chromosome"/>
</dbReference>
<protein>
    <submittedName>
        <fullName evidence="1">Uncharacterized protein</fullName>
    </submittedName>
</protein>
<dbReference type="HOGENOM" id="CLU_1660025_0_0_6"/>
<dbReference type="KEGG" id="xcv:XCV4278"/>
<organism evidence="2">
    <name type="scientific">Xanthomonas euvesicatoria pv. vesicatoria (strain 85-10)</name>
    <name type="common">Xanthomonas campestris pv. vesicatoria</name>
    <dbReference type="NCBI Taxonomy" id="316273"/>
    <lineage>
        <taxon>Bacteria</taxon>
        <taxon>Pseudomonadati</taxon>
        <taxon>Pseudomonadota</taxon>
        <taxon>Gammaproteobacteria</taxon>
        <taxon>Lysobacterales</taxon>
        <taxon>Lysobacteraceae</taxon>
        <taxon>Xanthomonas</taxon>
    </lineage>
</organism>
<dbReference type="EMBL" id="AM039952">
    <property type="protein sequence ID" value="CAJ26009.1"/>
    <property type="molecule type" value="Genomic_DNA"/>
</dbReference>
<dbReference type="AlphaFoldDB" id="Q3BMK4"/>
<name>Q3BMK4_XANE5</name>
<reference evidence="1 2" key="1">
    <citation type="journal article" date="2005" name="J. Bacteriol.">
        <title>Insights into genome plasticity and pathogenicity of the plant pathogenic Bacterium Xanthomonas campestris pv. vesicatoria revealed by the complete genome sequence.</title>
        <authorList>
            <person name="Thieme F."/>
            <person name="Koebnik R."/>
            <person name="Bekel T."/>
            <person name="Berger C."/>
            <person name="Boch J."/>
            <person name="Buettner D."/>
            <person name="Caldana C."/>
            <person name="Gaigalat L."/>
            <person name="Goesmann A."/>
            <person name="Kay S."/>
            <person name="Kirchner O."/>
            <person name="Lanz C."/>
            <person name="Linke B."/>
            <person name="McHardy A.C."/>
            <person name="Meyer F."/>
            <person name="Mittenhuber G."/>
            <person name="Nies D.H."/>
            <person name="Niesbach-Kloesgen U."/>
            <person name="Patschkowski T."/>
            <person name="Rueckert C."/>
            <person name="Rupp O."/>
            <person name="Schneicker S."/>
            <person name="Schuster S.C."/>
            <person name="Vorhoelter F.J."/>
            <person name="Weber E."/>
            <person name="Puehler A."/>
            <person name="Bonas U."/>
            <person name="Bartels D."/>
            <person name="Kaiser O."/>
        </authorList>
    </citation>
    <scope>NUCLEOTIDE SEQUENCE [LARGE SCALE GENOMIC DNA]</scope>
    <source>
        <strain evidence="1 2">85-10</strain>
    </source>
</reference>
<accession>Q3BMK4</accession>
<proteinExistence type="predicted"/>
<evidence type="ECO:0000313" key="2">
    <source>
        <dbReference type="Proteomes" id="UP000007069"/>
    </source>
</evidence>